<dbReference type="Proteomes" id="UP000186922">
    <property type="component" value="Unassembled WGS sequence"/>
</dbReference>
<dbReference type="CDD" id="cd00022">
    <property type="entry name" value="BIR"/>
    <property type="match status" value="1"/>
</dbReference>
<feature type="compositionally biased region" description="Polar residues" evidence="3">
    <location>
        <begin position="20"/>
        <end position="29"/>
    </location>
</feature>
<keyword evidence="1" id="KW-0479">Metal-binding</keyword>
<dbReference type="AlphaFoldDB" id="A0A1D1V2S4"/>
<dbReference type="PROSITE" id="PS50143">
    <property type="entry name" value="BIR_REPEAT_2"/>
    <property type="match status" value="1"/>
</dbReference>
<comment type="caution">
    <text evidence="4">The sequence shown here is derived from an EMBL/GenBank/DDBJ whole genome shotgun (WGS) entry which is preliminary data.</text>
</comment>
<evidence type="ECO:0000313" key="5">
    <source>
        <dbReference type="Proteomes" id="UP000186922"/>
    </source>
</evidence>
<accession>A0A1D1V2S4</accession>
<dbReference type="PANTHER" id="PTHR46771">
    <property type="entry name" value="DETERIN"/>
    <property type="match status" value="1"/>
</dbReference>
<evidence type="ECO:0000256" key="3">
    <source>
        <dbReference type="SAM" id="MobiDB-lite"/>
    </source>
</evidence>
<keyword evidence="2" id="KW-0862">Zinc</keyword>
<reference evidence="4 5" key="1">
    <citation type="journal article" date="2016" name="Nat. Commun.">
        <title>Extremotolerant tardigrade genome and improved radiotolerance of human cultured cells by tardigrade-unique protein.</title>
        <authorList>
            <person name="Hashimoto T."/>
            <person name="Horikawa D.D."/>
            <person name="Saito Y."/>
            <person name="Kuwahara H."/>
            <person name="Kozuka-Hata H."/>
            <person name="Shin-I T."/>
            <person name="Minakuchi Y."/>
            <person name="Ohishi K."/>
            <person name="Motoyama A."/>
            <person name="Aizu T."/>
            <person name="Enomoto A."/>
            <person name="Kondo K."/>
            <person name="Tanaka S."/>
            <person name="Hara Y."/>
            <person name="Koshikawa S."/>
            <person name="Sagara H."/>
            <person name="Miura T."/>
            <person name="Yokobori S."/>
            <person name="Miyagawa K."/>
            <person name="Suzuki Y."/>
            <person name="Kubo T."/>
            <person name="Oyama M."/>
            <person name="Kohara Y."/>
            <person name="Fujiyama A."/>
            <person name="Arakawa K."/>
            <person name="Katayama T."/>
            <person name="Toyoda A."/>
            <person name="Kunieda T."/>
        </authorList>
    </citation>
    <scope>NUCLEOTIDE SEQUENCE [LARGE SCALE GENOMIC DNA]</scope>
    <source>
        <strain evidence="4 5">YOKOZUNA-1</strain>
    </source>
</reference>
<dbReference type="STRING" id="947166.A0A1D1V2S4"/>
<sequence>MSRDAKTMSFGIASDPVGTGTDSTESSPWVSEGDGNAQSDNLNVTLFDPCPEPERFQVRSYAKRLETFTTMKWKASLCKSKTCNPEKMAEIGWFCTGTDSAKCYACFKDLEGWVAKDNPKKEHEDHCPNCPLVVLGIDPRAELTIRQQLQLNTKIEFYRLRLIRTREWEKVQEKEEAQKKVLVEMQNKLKKELEYEYGPDL</sequence>
<dbReference type="EMBL" id="BDGG01000003">
    <property type="protein sequence ID" value="GAU96116.1"/>
    <property type="molecule type" value="Genomic_DNA"/>
</dbReference>
<dbReference type="InterPro" id="IPR051190">
    <property type="entry name" value="Baculoviral_IAP"/>
</dbReference>
<gene>
    <name evidence="4" type="primary">RvY_07605-1</name>
    <name evidence="4" type="synonym">RvY_07605.1</name>
    <name evidence="4" type="ORF">RvY_07605</name>
</gene>
<evidence type="ECO:0000256" key="1">
    <source>
        <dbReference type="ARBA" id="ARBA00022723"/>
    </source>
</evidence>
<evidence type="ECO:0000313" key="4">
    <source>
        <dbReference type="EMBL" id="GAU96116.1"/>
    </source>
</evidence>
<dbReference type="Gene3D" id="1.10.1170.10">
    <property type="entry name" value="Inhibitor Of Apoptosis Protein (2mihbC-IAP-1), Chain A"/>
    <property type="match status" value="1"/>
</dbReference>
<dbReference type="GO" id="GO:0046872">
    <property type="term" value="F:metal ion binding"/>
    <property type="evidence" value="ECO:0007669"/>
    <property type="project" value="UniProtKB-KW"/>
</dbReference>
<dbReference type="Pfam" id="PF00653">
    <property type="entry name" value="BIR"/>
    <property type="match status" value="1"/>
</dbReference>
<dbReference type="PANTHER" id="PTHR46771:SF5">
    <property type="entry name" value="DETERIN"/>
    <property type="match status" value="1"/>
</dbReference>
<feature type="region of interest" description="Disordered" evidence="3">
    <location>
        <begin position="1"/>
        <end position="37"/>
    </location>
</feature>
<dbReference type="InterPro" id="IPR001370">
    <property type="entry name" value="BIR_rpt"/>
</dbReference>
<keyword evidence="5" id="KW-1185">Reference proteome</keyword>
<organism evidence="4 5">
    <name type="scientific">Ramazzottius varieornatus</name>
    <name type="common">Water bear</name>
    <name type="synonym">Tardigrade</name>
    <dbReference type="NCBI Taxonomy" id="947166"/>
    <lineage>
        <taxon>Eukaryota</taxon>
        <taxon>Metazoa</taxon>
        <taxon>Ecdysozoa</taxon>
        <taxon>Tardigrada</taxon>
        <taxon>Eutardigrada</taxon>
        <taxon>Parachela</taxon>
        <taxon>Hypsibioidea</taxon>
        <taxon>Ramazzottiidae</taxon>
        <taxon>Ramazzottius</taxon>
    </lineage>
</organism>
<protein>
    <submittedName>
        <fullName evidence="4">Uncharacterized protein</fullName>
    </submittedName>
</protein>
<dbReference type="SMART" id="SM00238">
    <property type="entry name" value="BIR"/>
    <property type="match status" value="1"/>
</dbReference>
<evidence type="ECO:0000256" key="2">
    <source>
        <dbReference type="ARBA" id="ARBA00022833"/>
    </source>
</evidence>
<name>A0A1D1V2S4_RAMVA</name>
<dbReference type="SUPFAM" id="SSF57924">
    <property type="entry name" value="Inhibitor of apoptosis (IAP) repeat"/>
    <property type="match status" value="1"/>
</dbReference>
<dbReference type="OrthoDB" id="2196114at2759"/>
<proteinExistence type="predicted"/>